<organism evidence="11 12">
    <name type="scientific">Aureococcus anophagefferens</name>
    <name type="common">Harmful bloom alga</name>
    <dbReference type="NCBI Taxonomy" id="44056"/>
    <lineage>
        <taxon>Eukaryota</taxon>
        <taxon>Sar</taxon>
        <taxon>Stramenopiles</taxon>
        <taxon>Ochrophyta</taxon>
        <taxon>Pelagophyceae</taxon>
        <taxon>Pelagomonadales</taxon>
        <taxon>Pelagomonadaceae</taxon>
        <taxon>Aureococcus</taxon>
    </lineage>
</organism>
<evidence type="ECO:0000256" key="8">
    <source>
        <dbReference type="ARBA" id="ARBA00023211"/>
    </source>
</evidence>
<keyword evidence="7" id="KW-0694">RNA-binding</keyword>
<keyword evidence="8" id="KW-0464">Manganese</keyword>
<keyword evidence="12" id="KW-1185">Reference proteome</keyword>
<proteinExistence type="inferred from homology"/>
<comment type="subcellular location">
    <subcellularLocation>
        <location evidence="2">Cytoplasm</location>
    </subcellularLocation>
</comment>
<name>A0ABR1FXC8_AURAN</name>
<protein>
    <submittedName>
        <fullName evidence="11">M7G(5')pppN diphosphatase</fullName>
    </submittedName>
</protein>
<evidence type="ECO:0000259" key="10">
    <source>
        <dbReference type="PROSITE" id="PS51462"/>
    </source>
</evidence>
<evidence type="ECO:0000256" key="2">
    <source>
        <dbReference type="ARBA" id="ARBA00004496"/>
    </source>
</evidence>
<comment type="similarity">
    <text evidence="3">Belongs to the Nudix hydrolase family. DCP2 subfamily.</text>
</comment>
<evidence type="ECO:0000256" key="6">
    <source>
        <dbReference type="ARBA" id="ARBA00022801"/>
    </source>
</evidence>
<dbReference type="Gene3D" id="1.10.10.1050">
    <property type="entry name" value="Dcp2, box A domain"/>
    <property type="match status" value="1"/>
</dbReference>
<keyword evidence="5" id="KW-0479">Metal-binding</keyword>
<dbReference type="Gene3D" id="3.90.79.10">
    <property type="entry name" value="Nucleoside Triphosphate Pyrophosphohydrolase"/>
    <property type="match status" value="1"/>
</dbReference>
<evidence type="ECO:0000256" key="5">
    <source>
        <dbReference type="ARBA" id="ARBA00022723"/>
    </source>
</evidence>
<dbReference type="EMBL" id="JBBJCI010000210">
    <property type="protein sequence ID" value="KAK7240617.1"/>
    <property type="molecule type" value="Genomic_DNA"/>
</dbReference>
<gene>
    <name evidence="11" type="primary">DCP2</name>
    <name evidence="11" type="ORF">SO694_00057244</name>
</gene>
<dbReference type="InterPro" id="IPR000086">
    <property type="entry name" value="NUDIX_hydrolase_dom"/>
</dbReference>
<evidence type="ECO:0000256" key="7">
    <source>
        <dbReference type="ARBA" id="ARBA00022884"/>
    </source>
</evidence>
<accession>A0ABR1FXC8</accession>
<dbReference type="InterPro" id="IPR015797">
    <property type="entry name" value="NUDIX_hydrolase-like_dom_sf"/>
</dbReference>
<feature type="region of interest" description="Disordered" evidence="9">
    <location>
        <begin position="248"/>
        <end position="310"/>
    </location>
</feature>
<dbReference type="PROSITE" id="PS00893">
    <property type="entry name" value="NUDIX_BOX"/>
    <property type="match status" value="1"/>
</dbReference>
<comment type="caution">
    <text evidence="11">The sequence shown here is derived from an EMBL/GenBank/DDBJ whole genome shotgun (WGS) entry which is preliminary data.</text>
</comment>
<sequence>MVRRYVGNGVWEDVPGTVTPQNSLEVALEDVATRFLTHLPATELRTADRLFFQIEQAHWFYEDFLADAPGAKLPHLHLGAFAEKLFESCELLKPMKEAFPNLMKDFRAYKNSIPVCGCVLLDPSLTRVVLVCNWAKTSWGLPKGKLNQHEAKYLAAKREVLEETGYDVGYDMGDEDCIEVMNKKQNAAMFCVPDVPLDYPFEPRVRKEISEVKFFPIDELPAKQWNVDIFVPNIKRWIKRRRKKARRDAARARGGADGADDVDADDDDDLDVGDGAGDAADLFARPGGAPLPVATPELPPRRDVKVRPPGPPFEFDLADIGQAVNPILDAAILQARQKLAAGGA</sequence>
<evidence type="ECO:0000313" key="11">
    <source>
        <dbReference type="EMBL" id="KAK7240617.1"/>
    </source>
</evidence>
<evidence type="ECO:0000256" key="1">
    <source>
        <dbReference type="ARBA" id="ARBA00001936"/>
    </source>
</evidence>
<dbReference type="Proteomes" id="UP001363151">
    <property type="component" value="Unassembled WGS sequence"/>
</dbReference>
<dbReference type="SUPFAM" id="SSF55811">
    <property type="entry name" value="Nudix"/>
    <property type="match status" value="1"/>
</dbReference>
<dbReference type="SUPFAM" id="SSF140586">
    <property type="entry name" value="Dcp2 domain-like"/>
    <property type="match status" value="1"/>
</dbReference>
<dbReference type="InterPro" id="IPR036189">
    <property type="entry name" value="DCP2_BoxA_sf"/>
</dbReference>
<feature type="compositionally biased region" description="Acidic residues" evidence="9">
    <location>
        <begin position="258"/>
        <end position="272"/>
    </location>
</feature>
<keyword evidence="4" id="KW-0963">Cytoplasm</keyword>
<evidence type="ECO:0000256" key="9">
    <source>
        <dbReference type="SAM" id="MobiDB-lite"/>
    </source>
</evidence>
<evidence type="ECO:0000313" key="12">
    <source>
        <dbReference type="Proteomes" id="UP001363151"/>
    </source>
</evidence>
<dbReference type="InterPro" id="IPR044099">
    <property type="entry name" value="Dcp2_NUDIX"/>
</dbReference>
<dbReference type="Pfam" id="PF05026">
    <property type="entry name" value="DCP2"/>
    <property type="match status" value="1"/>
</dbReference>
<evidence type="ECO:0000256" key="4">
    <source>
        <dbReference type="ARBA" id="ARBA00022490"/>
    </source>
</evidence>
<dbReference type="InterPro" id="IPR007722">
    <property type="entry name" value="DCP2_BoxA"/>
</dbReference>
<dbReference type="SMART" id="SM01125">
    <property type="entry name" value="DCP2"/>
    <property type="match status" value="1"/>
</dbReference>
<dbReference type="Pfam" id="PF00293">
    <property type="entry name" value="NUDIX"/>
    <property type="match status" value="1"/>
</dbReference>
<comment type="cofactor">
    <cofactor evidence="1">
        <name>Mn(2+)</name>
        <dbReference type="ChEBI" id="CHEBI:29035"/>
    </cofactor>
</comment>
<dbReference type="PANTHER" id="PTHR23114:SF17">
    <property type="entry name" value="M7GPPPN-MRNA HYDROLASE"/>
    <property type="match status" value="1"/>
</dbReference>
<dbReference type="PROSITE" id="PS51462">
    <property type="entry name" value="NUDIX"/>
    <property type="match status" value="1"/>
</dbReference>
<dbReference type="CDD" id="cd03672">
    <property type="entry name" value="NUDIX_Dcp2p_Nudt20"/>
    <property type="match status" value="1"/>
</dbReference>
<dbReference type="PANTHER" id="PTHR23114">
    <property type="entry name" value="M7GPPPN-MRNA HYDROLASE"/>
    <property type="match status" value="1"/>
</dbReference>
<reference evidence="11 12" key="1">
    <citation type="submission" date="2024-03" db="EMBL/GenBank/DDBJ databases">
        <title>Aureococcus anophagefferens CCMP1851 and Kratosvirus quantuckense: Draft genome of a second virus-susceptible host strain in the model system.</title>
        <authorList>
            <person name="Chase E."/>
            <person name="Truchon A.R."/>
            <person name="Schepens W."/>
            <person name="Wilhelm S.W."/>
        </authorList>
    </citation>
    <scope>NUCLEOTIDE SEQUENCE [LARGE SCALE GENOMIC DNA]</scope>
    <source>
        <strain evidence="11 12">CCMP1851</strain>
    </source>
</reference>
<feature type="domain" description="Nudix hydrolase" evidence="10">
    <location>
        <begin position="111"/>
        <end position="240"/>
    </location>
</feature>
<evidence type="ECO:0000256" key="3">
    <source>
        <dbReference type="ARBA" id="ARBA00005279"/>
    </source>
</evidence>
<dbReference type="InterPro" id="IPR020084">
    <property type="entry name" value="NUDIX_hydrolase_CS"/>
</dbReference>
<keyword evidence="6" id="KW-0378">Hydrolase</keyword>